<dbReference type="EMBL" id="GGEC01060254">
    <property type="protein sequence ID" value="MBX40738.1"/>
    <property type="molecule type" value="Transcribed_RNA"/>
</dbReference>
<sequence length="30" mass="3810">MMYNPCSCKRYHCITMLAHRNNRYYHKMSR</sequence>
<evidence type="ECO:0000313" key="1">
    <source>
        <dbReference type="EMBL" id="MBX40738.1"/>
    </source>
</evidence>
<reference evidence="1" key="1">
    <citation type="submission" date="2018-02" db="EMBL/GenBank/DDBJ databases">
        <title>Rhizophora mucronata_Transcriptome.</title>
        <authorList>
            <person name="Meera S.P."/>
            <person name="Sreeshan A."/>
            <person name="Augustine A."/>
        </authorList>
    </citation>
    <scope>NUCLEOTIDE SEQUENCE</scope>
    <source>
        <tissue evidence="1">Leaf</tissue>
    </source>
</reference>
<protein>
    <submittedName>
        <fullName evidence="1">Uncharacterized protein</fullName>
    </submittedName>
</protein>
<accession>A0A2P2NE22</accession>
<name>A0A2P2NE22_RHIMU</name>
<proteinExistence type="predicted"/>
<dbReference type="AlphaFoldDB" id="A0A2P2NE22"/>
<organism evidence="1">
    <name type="scientific">Rhizophora mucronata</name>
    <name type="common">Asiatic mangrove</name>
    <dbReference type="NCBI Taxonomy" id="61149"/>
    <lineage>
        <taxon>Eukaryota</taxon>
        <taxon>Viridiplantae</taxon>
        <taxon>Streptophyta</taxon>
        <taxon>Embryophyta</taxon>
        <taxon>Tracheophyta</taxon>
        <taxon>Spermatophyta</taxon>
        <taxon>Magnoliopsida</taxon>
        <taxon>eudicotyledons</taxon>
        <taxon>Gunneridae</taxon>
        <taxon>Pentapetalae</taxon>
        <taxon>rosids</taxon>
        <taxon>fabids</taxon>
        <taxon>Malpighiales</taxon>
        <taxon>Rhizophoraceae</taxon>
        <taxon>Rhizophora</taxon>
    </lineage>
</organism>